<dbReference type="Gene3D" id="1.10.560.10">
    <property type="entry name" value="GroEL-like equatorial domain"/>
    <property type="match status" value="1"/>
</dbReference>
<dbReference type="EMBL" id="CP136893">
    <property type="protein sequence ID" value="WOL04913.1"/>
    <property type="molecule type" value="Genomic_DNA"/>
</dbReference>
<name>A0AAQ3KCZ6_9LILI</name>
<organism evidence="2 3">
    <name type="scientific">Canna indica</name>
    <name type="common">Indian-shot</name>
    <dbReference type="NCBI Taxonomy" id="4628"/>
    <lineage>
        <taxon>Eukaryota</taxon>
        <taxon>Viridiplantae</taxon>
        <taxon>Streptophyta</taxon>
        <taxon>Embryophyta</taxon>
        <taxon>Tracheophyta</taxon>
        <taxon>Spermatophyta</taxon>
        <taxon>Magnoliopsida</taxon>
        <taxon>Liliopsida</taxon>
        <taxon>Zingiberales</taxon>
        <taxon>Cannaceae</taxon>
        <taxon>Canna</taxon>
    </lineage>
</organism>
<evidence type="ECO:0000313" key="3">
    <source>
        <dbReference type="Proteomes" id="UP001327560"/>
    </source>
</evidence>
<sequence length="83" mass="9254">MEAYSEYRGQLGNVRKGVLVVVDIIRTTLGPRSMLKMLLDAAGEAPRSLFNVLLKQILGHNLLEICDFITAAEKKRGKELLNI</sequence>
<protein>
    <submittedName>
        <fullName evidence="2">T-complex protein 1 subunit gamma-like</fullName>
    </submittedName>
</protein>
<dbReference type="InterPro" id="IPR027413">
    <property type="entry name" value="GROEL-like_equatorial_sf"/>
</dbReference>
<dbReference type="GO" id="GO:0051082">
    <property type="term" value="F:unfolded protein binding"/>
    <property type="evidence" value="ECO:0007669"/>
    <property type="project" value="InterPro"/>
</dbReference>
<accession>A0AAQ3KCZ6</accession>
<proteinExistence type="inferred from homology"/>
<evidence type="ECO:0000256" key="1">
    <source>
        <dbReference type="ARBA" id="ARBA00008020"/>
    </source>
</evidence>
<comment type="similarity">
    <text evidence="1">Belongs to the TCP-1 chaperonin family.</text>
</comment>
<gene>
    <name evidence="2" type="ORF">Cni_G13636</name>
</gene>
<dbReference type="AlphaFoldDB" id="A0AAQ3KCZ6"/>
<dbReference type="GO" id="GO:0016887">
    <property type="term" value="F:ATP hydrolysis activity"/>
    <property type="evidence" value="ECO:0007669"/>
    <property type="project" value="InterPro"/>
</dbReference>
<evidence type="ECO:0000313" key="2">
    <source>
        <dbReference type="EMBL" id="WOL04913.1"/>
    </source>
</evidence>
<reference evidence="2 3" key="1">
    <citation type="submission" date="2023-10" db="EMBL/GenBank/DDBJ databases">
        <title>Chromosome-scale genome assembly provides insights into flower coloration mechanisms of Canna indica.</title>
        <authorList>
            <person name="Li C."/>
        </authorList>
    </citation>
    <scope>NUCLEOTIDE SEQUENCE [LARGE SCALE GENOMIC DNA]</scope>
    <source>
        <tissue evidence="2">Flower</tissue>
    </source>
</reference>
<dbReference type="SUPFAM" id="SSF48592">
    <property type="entry name" value="GroEL equatorial domain-like"/>
    <property type="match status" value="1"/>
</dbReference>
<dbReference type="PROSITE" id="PS00750">
    <property type="entry name" value="TCP1_1"/>
    <property type="match status" value="1"/>
</dbReference>
<keyword evidence="3" id="KW-1185">Reference proteome</keyword>
<dbReference type="InterPro" id="IPR002194">
    <property type="entry name" value="Chaperonin_TCP-1_CS"/>
</dbReference>
<dbReference type="GO" id="GO:0005524">
    <property type="term" value="F:ATP binding"/>
    <property type="evidence" value="ECO:0007669"/>
    <property type="project" value="InterPro"/>
</dbReference>
<dbReference type="Proteomes" id="UP001327560">
    <property type="component" value="Chromosome 4"/>
</dbReference>
<dbReference type="GO" id="GO:0006457">
    <property type="term" value="P:protein folding"/>
    <property type="evidence" value="ECO:0007669"/>
    <property type="project" value="InterPro"/>
</dbReference>